<feature type="domain" description="PASTA" evidence="4">
    <location>
        <begin position="600"/>
        <end position="657"/>
    </location>
</feature>
<comment type="caution">
    <text evidence="5">The sequence shown here is derived from an EMBL/GenBank/DDBJ whole genome shotgun (WGS) entry which is preliminary data.</text>
</comment>
<evidence type="ECO:0000313" key="5">
    <source>
        <dbReference type="EMBL" id="MPL58552.1"/>
    </source>
</evidence>
<dbReference type="PANTHER" id="PTHR30627">
    <property type="entry name" value="PEPTIDOGLYCAN D,D-TRANSPEPTIDASE"/>
    <property type="match status" value="1"/>
</dbReference>
<dbReference type="GO" id="GO:0071555">
    <property type="term" value="P:cell wall organization"/>
    <property type="evidence" value="ECO:0007669"/>
    <property type="project" value="TreeGrafter"/>
</dbReference>
<dbReference type="AlphaFoldDB" id="A0A644SXX2"/>
<dbReference type="SUPFAM" id="SSF56601">
    <property type="entry name" value="beta-lactamase/transpeptidase-like"/>
    <property type="match status" value="1"/>
</dbReference>
<proteinExistence type="predicted"/>
<dbReference type="InterPro" id="IPR050515">
    <property type="entry name" value="Beta-lactam/transpept"/>
</dbReference>
<dbReference type="EMBL" id="VSSQ01000007">
    <property type="protein sequence ID" value="MPL58552.1"/>
    <property type="molecule type" value="Genomic_DNA"/>
</dbReference>
<dbReference type="Gene3D" id="3.30.450.330">
    <property type="match status" value="1"/>
</dbReference>
<dbReference type="Pfam" id="PF03793">
    <property type="entry name" value="PASTA"/>
    <property type="match status" value="1"/>
</dbReference>
<dbReference type="GO" id="GO:0005886">
    <property type="term" value="C:plasma membrane"/>
    <property type="evidence" value="ECO:0007669"/>
    <property type="project" value="TreeGrafter"/>
</dbReference>
<evidence type="ECO:0000256" key="3">
    <source>
        <dbReference type="SAM" id="Phobius"/>
    </source>
</evidence>
<dbReference type="Gene3D" id="3.90.1310.10">
    <property type="entry name" value="Penicillin-binding protein 2a (Domain 2)"/>
    <property type="match status" value="1"/>
</dbReference>
<gene>
    <name evidence="5" type="primary">spoVD_1</name>
    <name evidence="5" type="ORF">SDC9_04086</name>
</gene>
<evidence type="ECO:0000259" key="4">
    <source>
        <dbReference type="PROSITE" id="PS51178"/>
    </source>
</evidence>
<dbReference type="CDD" id="cd06575">
    <property type="entry name" value="PASTA_Pbp2x-like_2"/>
    <property type="match status" value="1"/>
</dbReference>
<organism evidence="5">
    <name type="scientific">bioreactor metagenome</name>
    <dbReference type="NCBI Taxonomy" id="1076179"/>
    <lineage>
        <taxon>unclassified sequences</taxon>
        <taxon>metagenomes</taxon>
        <taxon>ecological metagenomes</taxon>
    </lineage>
</organism>
<keyword evidence="3" id="KW-0812">Transmembrane</keyword>
<keyword evidence="3" id="KW-1133">Transmembrane helix</keyword>
<feature type="transmembrane region" description="Helical" evidence="3">
    <location>
        <begin position="12"/>
        <end position="33"/>
    </location>
</feature>
<dbReference type="PANTHER" id="PTHR30627:SF1">
    <property type="entry name" value="PEPTIDOGLYCAN D,D-TRANSPEPTIDASE FTSI"/>
    <property type="match status" value="1"/>
</dbReference>
<dbReference type="SUPFAM" id="SSF56519">
    <property type="entry name" value="Penicillin binding protein dimerisation domain"/>
    <property type="match status" value="1"/>
</dbReference>
<dbReference type="SUPFAM" id="SSF54184">
    <property type="entry name" value="Penicillin-binding protein 2x (pbp-2x), c-terminal domain"/>
    <property type="match status" value="1"/>
</dbReference>
<dbReference type="GO" id="GO:0008658">
    <property type="term" value="F:penicillin binding"/>
    <property type="evidence" value="ECO:0007669"/>
    <property type="project" value="InterPro"/>
</dbReference>
<dbReference type="InterPro" id="IPR005311">
    <property type="entry name" value="PBP_dimer"/>
</dbReference>
<dbReference type="SMART" id="SM00740">
    <property type="entry name" value="PASTA"/>
    <property type="match status" value="1"/>
</dbReference>
<dbReference type="InterPro" id="IPR036138">
    <property type="entry name" value="PBP_dimer_sf"/>
</dbReference>
<evidence type="ECO:0000256" key="2">
    <source>
        <dbReference type="ARBA" id="ARBA00023136"/>
    </source>
</evidence>
<dbReference type="Pfam" id="PF00905">
    <property type="entry name" value="Transpeptidase"/>
    <property type="match status" value="1"/>
</dbReference>
<name>A0A644SXX2_9ZZZZ</name>
<protein>
    <submittedName>
        <fullName evidence="5">Stage V sporulation protein D</fullName>
    </submittedName>
</protein>
<dbReference type="InterPro" id="IPR005543">
    <property type="entry name" value="PASTA_dom"/>
</dbReference>
<dbReference type="Pfam" id="PF03717">
    <property type="entry name" value="PBP_dimer"/>
    <property type="match status" value="1"/>
</dbReference>
<dbReference type="PROSITE" id="PS51178">
    <property type="entry name" value="PASTA"/>
    <property type="match status" value="1"/>
</dbReference>
<reference evidence="5" key="1">
    <citation type="submission" date="2019-08" db="EMBL/GenBank/DDBJ databases">
        <authorList>
            <person name="Kucharzyk K."/>
            <person name="Murdoch R.W."/>
            <person name="Higgins S."/>
            <person name="Loffler F."/>
        </authorList>
    </citation>
    <scope>NUCLEOTIDE SEQUENCE</scope>
</reference>
<comment type="subcellular location">
    <subcellularLocation>
        <location evidence="1">Membrane</location>
    </subcellularLocation>
</comment>
<evidence type="ECO:0000256" key="1">
    <source>
        <dbReference type="ARBA" id="ARBA00004370"/>
    </source>
</evidence>
<dbReference type="InterPro" id="IPR012338">
    <property type="entry name" value="Beta-lactam/transpept-like"/>
</dbReference>
<dbReference type="InterPro" id="IPR001460">
    <property type="entry name" value="PCN-bd_Tpept"/>
</dbReference>
<accession>A0A644SXX2</accession>
<dbReference type="Gene3D" id="1.10.150.770">
    <property type="match status" value="1"/>
</dbReference>
<dbReference type="Gene3D" id="3.40.710.10">
    <property type="entry name" value="DD-peptidase/beta-lactamase superfamily"/>
    <property type="match status" value="1"/>
</dbReference>
<keyword evidence="2 3" id="KW-0472">Membrane</keyword>
<sequence length="658" mass="71238">MTGATGKGLRKRIAIFITIVIVAVFMLAGRLAWIQFVQGEQLSEKARGQVQDQRGLLSPRGTIFDRNGREMAVSFLAKSLYVDPEEAKTNQRDSSEIANLLAPVLTMEASEIQKKLVEDGRFVWIKRTLDPDVSDKIAAIIKDHSLKGFAFIEESKRYYPNETLAAQVLGFVGTDDVGLDGLEMALDGTIKGSLAKHVVDTDSRGIPIFQSVFTFAPPKQGKNVYLTLDATIQFIVEDCLDKAMTSTRSAGATVIVMNPRTGDVLAMANRPTFNPNSFYKYSSDNWRNRAVASLYEPGSTFKSIVAAAALQEGLVQPNDRFVDTGYVEVSGRRIKNWSGDSYGSVTFIDVMKNSINTGFVHLSMRLGATRLTNYTRAFGFGEATNIELPGEGLGILFKPENMRESDLATMSIGQSIAVTPLQLATAMAAIANDGVLLRPHIIKEIQNEDGSIYSASSTQVVRQVISLDTSRTLTEMLEKVVSEGGAKRAAVKGYRIAGKTGTAEKPREDGRGYYAGRYIASFVGFAPVENPQIVVLVVLDDPNGAYYGGEIAAPVAGEIFAKVLRYLNVHPLEAQPILPKPTYKTAAPVVAPPTKPVPAGKVIVPDLRGKTLRQAGELLSKAGLGMIPEGSGIAASQSIQPNTVVDVASEVRVYFQAR</sequence>